<sequence length="347" mass="40379">MAKPQKLASGRYRVQPMTANGRISRTFRTKAEAQRYLNKVAYERDMGTWQDPQRAKETPFSVLADEYIEKQIPQQKSERHNVYVVNRLREWFGHLTLDEFTPKTVNDWKHYRLQQVAPTTVLKEMGFLSSICNRARREWGYHLPHGNPVELVSKPKPSEPRDRRPTQDELARILDASASEELQAVIRLAVATAMRRSELAFFTWPMVDFTAGVVTLPKWLTKNGRVKRVPMSREAERLLRALHEEQGHPVKGRVFHIDPQSITDGFGEARQLARRYYEQECLTQNEPPKPGYLRNIRLHDLRHEAISRLAEKGLSVPELQMVSGHRDWSQLARYTHITPEVVRQKMG</sequence>
<dbReference type="PROSITE" id="PS51898">
    <property type="entry name" value="TYR_RECOMBINASE"/>
    <property type="match status" value="1"/>
</dbReference>
<dbReference type="InterPro" id="IPR011010">
    <property type="entry name" value="DNA_brk_join_enz"/>
</dbReference>
<evidence type="ECO:0000259" key="8">
    <source>
        <dbReference type="PROSITE" id="PS51900"/>
    </source>
</evidence>
<dbReference type="GO" id="GO:0006310">
    <property type="term" value="P:DNA recombination"/>
    <property type="evidence" value="ECO:0007669"/>
    <property type="project" value="UniProtKB-KW"/>
</dbReference>
<evidence type="ECO:0000256" key="6">
    <source>
        <dbReference type="SAM" id="MobiDB-lite"/>
    </source>
</evidence>
<accession>A0A6I6CUN3</accession>
<dbReference type="GO" id="GO:0015074">
    <property type="term" value="P:DNA integration"/>
    <property type="evidence" value="ECO:0007669"/>
    <property type="project" value="UniProtKB-KW"/>
</dbReference>
<keyword evidence="4" id="KW-0233">DNA recombination</keyword>
<dbReference type="PROSITE" id="PS51900">
    <property type="entry name" value="CB"/>
    <property type="match status" value="1"/>
</dbReference>
<dbReference type="KEGG" id="ghl:GM160_01935"/>
<dbReference type="InterPro" id="IPR050808">
    <property type="entry name" value="Phage_Integrase"/>
</dbReference>
<evidence type="ECO:0000256" key="5">
    <source>
        <dbReference type="PROSITE-ProRule" id="PRU01248"/>
    </source>
</evidence>
<organism evidence="9 10">
    <name type="scientific">Guyparkeria halophila</name>
    <dbReference type="NCBI Taxonomy" id="47960"/>
    <lineage>
        <taxon>Bacteria</taxon>
        <taxon>Pseudomonadati</taxon>
        <taxon>Pseudomonadota</taxon>
        <taxon>Gammaproteobacteria</taxon>
        <taxon>Chromatiales</taxon>
        <taxon>Thioalkalibacteraceae</taxon>
        <taxon>Guyparkeria</taxon>
    </lineage>
</organism>
<dbReference type="Pfam" id="PF00589">
    <property type="entry name" value="Phage_integrase"/>
    <property type="match status" value="1"/>
</dbReference>
<dbReference type="PANTHER" id="PTHR30629:SF6">
    <property type="entry name" value="PROPHAGE INTEGRASE INTA-RELATED"/>
    <property type="match status" value="1"/>
</dbReference>
<dbReference type="Gene3D" id="1.10.150.130">
    <property type="match status" value="1"/>
</dbReference>
<evidence type="ECO:0000313" key="9">
    <source>
        <dbReference type="EMBL" id="QGT77749.1"/>
    </source>
</evidence>
<keyword evidence="3 5" id="KW-0238">DNA-binding</keyword>
<protein>
    <submittedName>
        <fullName evidence="9">Tyrosine-type recombinase/integrase</fullName>
    </submittedName>
</protein>
<evidence type="ECO:0000256" key="3">
    <source>
        <dbReference type="ARBA" id="ARBA00023125"/>
    </source>
</evidence>
<feature type="domain" description="Tyr recombinase" evidence="7">
    <location>
        <begin position="160"/>
        <end position="347"/>
    </location>
</feature>
<feature type="region of interest" description="Disordered" evidence="6">
    <location>
        <begin position="148"/>
        <end position="167"/>
    </location>
</feature>
<dbReference type="PANTHER" id="PTHR30629">
    <property type="entry name" value="PROPHAGE INTEGRASE"/>
    <property type="match status" value="1"/>
</dbReference>
<evidence type="ECO:0000256" key="1">
    <source>
        <dbReference type="ARBA" id="ARBA00008857"/>
    </source>
</evidence>
<dbReference type="RefSeq" id="WP_156227726.1">
    <property type="nucleotide sequence ID" value="NZ_CP046415.1"/>
</dbReference>
<dbReference type="InterPro" id="IPR002104">
    <property type="entry name" value="Integrase_catalytic"/>
</dbReference>
<dbReference type="SUPFAM" id="SSF56349">
    <property type="entry name" value="DNA breaking-rejoining enzymes"/>
    <property type="match status" value="1"/>
</dbReference>
<evidence type="ECO:0000313" key="10">
    <source>
        <dbReference type="Proteomes" id="UP000427716"/>
    </source>
</evidence>
<dbReference type="InterPro" id="IPR010998">
    <property type="entry name" value="Integrase_recombinase_N"/>
</dbReference>
<dbReference type="EMBL" id="CP046415">
    <property type="protein sequence ID" value="QGT77749.1"/>
    <property type="molecule type" value="Genomic_DNA"/>
</dbReference>
<evidence type="ECO:0000256" key="2">
    <source>
        <dbReference type="ARBA" id="ARBA00022908"/>
    </source>
</evidence>
<comment type="similarity">
    <text evidence="1">Belongs to the 'phage' integrase family.</text>
</comment>
<name>A0A6I6CUN3_9GAMM</name>
<feature type="compositionally biased region" description="Basic and acidic residues" evidence="6">
    <location>
        <begin position="156"/>
        <end position="167"/>
    </location>
</feature>
<keyword evidence="10" id="KW-1185">Reference proteome</keyword>
<evidence type="ECO:0000259" key="7">
    <source>
        <dbReference type="PROSITE" id="PS51898"/>
    </source>
</evidence>
<dbReference type="GO" id="GO:0003677">
    <property type="term" value="F:DNA binding"/>
    <property type="evidence" value="ECO:0007669"/>
    <property type="project" value="UniProtKB-UniRule"/>
</dbReference>
<dbReference type="AlphaFoldDB" id="A0A6I6CUN3"/>
<feature type="domain" description="Core-binding (CB)" evidence="8">
    <location>
        <begin position="58"/>
        <end position="136"/>
    </location>
</feature>
<keyword evidence="2" id="KW-0229">DNA integration</keyword>
<dbReference type="CDD" id="cd00796">
    <property type="entry name" value="INT_Rci_Hp1_C"/>
    <property type="match status" value="1"/>
</dbReference>
<dbReference type="Proteomes" id="UP000427716">
    <property type="component" value="Chromosome"/>
</dbReference>
<gene>
    <name evidence="9" type="ORF">GM160_01935</name>
</gene>
<dbReference type="Gene3D" id="1.10.443.10">
    <property type="entry name" value="Intergrase catalytic core"/>
    <property type="match status" value="1"/>
</dbReference>
<reference evidence="9 10" key="1">
    <citation type="submission" date="2019-11" db="EMBL/GenBank/DDBJ databases">
        <authorList>
            <person name="Zhang J."/>
            <person name="Sun C."/>
        </authorList>
    </citation>
    <scope>NUCLEOTIDE SEQUENCE [LARGE SCALE GENOMIC DNA]</scope>
    <source>
        <strain evidence="10">sp2</strain>
    </source>
</reference>
<evidence type="ECO:0000256" key="4">
    <source>
        <dbReference type="ARBA" id="ARBA00023172"/>
    </source>
</evidence>
<proteinExistence type="inferred from homology"/>
<dbReference type="InterPro" id="IPR044068">
    <property type="entry name" value="CB"/>
</dbReference>
<dbReference type="InterPro" id="IPR013762">
    <property type="entry name" value="Integrase-like_cat_sf"/>
</dbReference>